<keyword evidence="2" id="KW-0813">Transport</keyword>
<feature type="region of interest" description="Disordered" evidence="6">
    <location>
        <begin position="329"/>
        <end position="349"/>
    </location>
</feature>
<evidence type="ECO:0000259" key="7">
    <source>
        <dbReference type="SMART" id="SM00062"/>
    </source>
</evidence>
<dbReference type="FunFam" id="3.40.190.10:FF:000050">
    <property type="entry name" value="Sulfonate ABC transporter substrate-binding protein"/>
    <property type="match status" value="1"/>
</dbReference>
<evidence type="ECO:0000256" key="3">
    <source>
        <dbReference type="ARBA" id="ARBA00022729"/>
    </source>
</evidence>
<dbReference type="CDD" id="cd13557">
    <property type="entry name" value="PBP2_SsuA"/>
    <property type="match status" value="1"/>
</dbReference>
<evidence type="ECO:0000256" key="4">
    <source>
        <dbReference type="ARBA" id="ARBA00055538"/>
    </source>
</evidence>
<dbReference type="InterPro" id="IPR010067">
    <property type="entry name" value="ABC_SsuA_sub-bd"/>
</dbReference>
<comment type="similarity">
    <text evidence="1">Belongs to the bacterial solute-binding protein SsuA/TauA family.</text>
</comment>
<sequence>MLTRTRAVPASSLLPRLWLALAALIFVSLTLAAHAQERTVRIGYQKYGTLVLLKGRGSLEPKLKALGYRVQWSEFPSGPPLMEALNAGAVDFGSAGETPPIFAQAASDVLAYVAHEPAAPKGEAILVPKSSAVQSVADLRGKKVALNKGSNVHYLLVRAIEAAGLTLADITPVYLAPADARAAFERGAIDAWVIWDPYFAAAEAGGNARVLADGTGLVPNHQFYLSSKSFVAENGPALDAIVAAVAEVDAWAKDNTDAVAKELSPSVGIPAPILSIALKRQTYGIRPPRRGGDEGAAAHRRHLPRAQACAEDGRHRRRRAQARKLISLPQPAPRRSSVLPPCGGRRPSRLRPLKKRKALMNRRSAARLVLAGLTLSLALGRNPAAAEESTLRIGYQRSSALISLLREDATLETALKPLGVIVSWHEFTSGLPIMEALNVGRIDVSADVADTVPVFAQAANAKITYIAQEAASPEAQAILVPGDSPAEDGGRPQGPQGRGHQGRRQPLPAARRAEGGGAALQEHHSGLPHPGRRAQRAFRRQRRCLGGLGPVPLRRADPGRRAHPAGRHRALGLQALLSRLRRLRRKARRRADPARHQAARGRDLGESQPGRRRHAAGRPVEDRARDRQTGQCPPLLPGRTGEPRRVGGAADHRRRLPRRGPVAARRGCVRAAGLGIAVTLTRGGFTLRDRTR</sequence>
<dbReference type="GO" id="GO:0016020">
    <property type="term" value="C:membrane"/>
    <property type="evidence" value="ECO:0007669"/>
    <property type="project" value="InterPro"/>
</dbReference>
<reference evidence="9" key="1">
    <citation type="submission" date="2017-10" db="EMBL/GenBank/DDBJ databases">
        <authorList>
            <person name="Regsiter A."/>
            <person name="William W."/>
        </authorList>
    </citation>
    <scope>NUCLEOTIDE SEQUENCE [LARGE SCALE GENOMIC DNA]</scope>
</reference>
<evidence type="ECO:0000313" key="8">
    <source>
        <dbReference type="EMBL" id="SOR28897.1"/>
    </source>
</evidence>
<keyword evidence="3" id="KW-0732">Signal</keyword>
<feature type="region of interest" description="Disordered" evidence="6">
    <location>
        <begin position="480"/>
        <end position="569"/>
    </location>
</feature>
<dbReference type="SMART" id="SM00062">
    <property type="entry name" value="PBPb"/>
    <property type="match status" value="1"/>
</dbReference>
<feature type="compositionally biased region" description="Basic residues" evidence="6">
    <location>
        <begin position="530"/>
        <end position="543"/>
    </location>
</feature>
<dbReference type="GO" id="GO:0042626">
    <property type="term" value="F:ATPase-coupled transmembrane transporter activity"/>
    <property type="evidence" value="ECO:0007669"/>
    <property type="project" value="InterPro"/>
</dbReference>
<feature type="compositionally biased region" description="Basic and acidic residues" evidence="6">
    <location>
        <begin position="619"/>
        <end position="628"/>
    </location>
</feature>
<feature type="domain" description="Solute-binding protein family 3/N-terminal" evidence="7">
    <location>
        <begin position="39"/>
        <end position="266"/>
    </location>
</feature>
<evidence type="ECO:0000256" key="2">
    <source>
        <dbReference type="ARBA" id="ARBA00022448"/>
    </source>
</evidence>
<name>A0A2N9ANF3_METEX</name>
<evidence type="ECO:0000256" key="5">
    <source>
        <dbReference type="ARBA" id="ARBA00070228"/>
    </source>
</evidence>
<dbReference type="Proteomes" id="UP000233769">
    <property type="component" value="Chromosome tk0001"/>
</dbReference>
<gene>
    <name evidence="8" type="ORF">TK0001_2295</name>
</gene>
<feature type="compositionally biased region" description="Basic and acidic residues" evidence="6">
    <location>
        <begin position="590"/>
        <end position="605"/>
    </location>
</feature>
<dbReference type="AlphaFoldDB" id="A0A2N9ANF3"/>
<evidence type="ECO:0000313" key="9">
    <source>
        <dbReference type="Proteomes" id="UP000233769"/>
    </source>
</evidence>
<dbReference type="Gene3D" id="3.40.190.10">
    <property type="entry name" value="Periplasmic binding protein-like II"/>
    <property type="match status" value="3"/>
</dbReference>
<feature type="region of interest" description="Disordered" evidence="6">
    <location>
        <begin position="585"/>
        <end position="662"/>
    </location>
</feature>
<proteinExistence type="inferred from homology"/>
<dbReference type="EMBL" id="LT962688">
    <property type="protein sequence ID" value="SOR28897.1"/>
    <property type="molecule type" value="Genomic_DNA"/>
</dbReference>
<feature type="region of interest" description="Disordered" evidence="6">
    <location>
        <begin position="285"/>
        <end position="316"/>
    </location>
</feature>
<organism evidence="8 9">
    <name type="scientific">Methylorubrum extorquens</name>
    <name type="common">Methylobacterium dichloromethanicum</name>
    <name type="synonym">Methylobacterium extorquens</name>
    <dbReference type="NCBI Taxonomy" id="408"/>
    <lineage>
        <taxon>Bacteria</taxon>
        <taxon>Pseudomonadati</taxon>
        <taxon>Pseudomonadota</taxon>
        <taxon>Alphaproteobacteria</taxon>
        <taxon>Hyphomicrobiales</taxon>
        <taxon>Methylobacteriaceae</taxon>
        <taxon>Methylorubrum</taxon>
    </lineage>
</organism>
<protein>
    <recommendedName>
        <fullName evidence="5">Putative aliphatic sulfonates-binding protein</fullName>
    </recommendedName>
</protein>
<dbReference type="SUPFAM" id="SSF53850">
    <property type="entry name" value="Periplasmic binding protein-like II"/>
    <property type="match status" value="2"/>
</dbReference>
<comment type="function">
    <text evidence="4">Part of a binding-protein-dependent transport system for aliphatic sulfonates. Putative binding protein.</text>
</comment>
<dbReference type="PANTHER" id="PTHR30024">
    <property type="entry name" value="ALIPHATIC SULFONATES-BINDING PROTEIN-RELATED"/>
    <property type="match status" value="1"/>
</dbReference>
<accession>A0A2N9ANF3</accession>
<dbReference type="Pfam" id="PF13379">
    <property type="entry name" value="NMT1_2"/>
    <property type="match status" value="1"/>
</dbReference>
<dbReference type="InterPro" id="IPR001638">
    <property type="entry name" value="Solute-binding_3/MltF_N"/>
</dbReference>
<evidence type="ECO:0000256" key="6">
    <source>
        <dbReference type="SAM" id="MobiDB-lite"/>
    </source>
</evidence>
<dbReference type="NCBIfam" id="TIGR01728">
    <property type="entry name" value="SsuA_fam"/>
    <property type="match status" value="1"/>
</dbReference>
<evidence type="ECO:0000256" key="1">
    <source>
        <dbReference type="ARBA" id="ARBA00010742"/>
    </source>
</evidence>
<dbReference type="PANTHER" id="PTHR30024:SF42">
    <property type="entry name" value="ALIPHATIC SULFONATES-BINDING PROTEIN-RELATED"/>
    <property type="match status" value="1"/>
</dbReference>